<keyword evidence="3 8" id="KW-0436">Ligase</keyword>
<dbReference type="EC" id="6.1.1.4" evidence="2"/>
<evidence type="ECO:0000313" key="10">
    <source>
        <dbReference type="EMBL" id="JAP40239.1"/>
    </source>
</evidence>
<dbReference type="InterPro" id="IPR014729">
    <property type="entry name" value="Rossmann-like_a/b/a_fold"/>
</dbReference>
<dbReference type="InterPro" id="IPR002302">
    <property type="entry name" value="Leu-tRNA-ligase"/>
</dbReference>
<evidence type="ECO:0000256" key="5">
    <source>
        <dbReference type="ARBA" id="ARBA00022840"/>
    </source>
</evidence>
<evidence type="ECO:0000259" key="9">
    <source>
        <dbReference type="Pfam" id="PF00133"/>
    </source>
</evidence>
<evidence type="ECO:0000256" key="2">
    <source>
        <dbReference type="ARBA" id="ARBA00013164"/>
    </source>
</evidence>
<dbReference type="SUPFAM" id="SSF52374">
    <property type="entry name" value="Nucleotidylyl transferase"/>
    <property type="match status" value="1"/>
</dbReference>
<dbReference type="GO" id="GO:0005524">
    <property type="term" value="F:ATP binding"/>
    <property type="evidence" value="ECO:0007669"/>
    <property type="project" value="UniProtKB-KW"/>
</dbReference>
<dbReference type="PRINTS" id="PR00985">
    <property type="entry name" value="TRNASYNTHLEU"/>
</dbReference>
<dbReference type="PROSITE" id="PS00178">
    <property type="entry name" value="AA_TRNA_LIGASE_I"/>
    <property type="match status" value="1"/>
</dbReference>
<dbReference type="Gene3D" id="1.10.730.10">
    <property type="entry name" value="Isoleucyl-tRNA Synthetase, Domain 1"/>
    <property type="match status" value="1"/>
</dbReference>
<dbReference type="Gene3D" id="3.40.50.620">
    <property type="entry name" value="HUPs"/>
    <property type="match status" value="2"/>
</dbReference>
<dbReference type="InterPro" id="IPR001412">
    <property type="entry name" value="aa-tRNA-synth_I_CS"/>
</dbReference>
<dbReference type="PANTHER" id="PTHR43740">
    <property type="entry name" value="LEUCYL-TRNA SYNTHETASE"/>
    <property type="match status" value="1"/>
</dbReference>
<name>A0A0X3NJV4_SCHSO</name>
<organism evidence="10">
    <name type="scientific">Schistocephalus solidus</name>
    <name type="common">Tapeworm</name>
    <dbReference type="NCBI Taxonomy" id="70667"/>
    <lineage>
        <taxon>Eukaryota</taxon>
        <taxon>Metazoa</taxon>
        <taxon>Spiralia</taxon>
        <taxon>Lophotrochozoa</taxon>
        <taxon>Platyhelminthes</taxon>
        <taxon>Cestoda</taxon>
        <taxon>Eucestoda</taxon>
        <taxon>Diphyllobothriidea</taxon>
        <taxon>Diphyllobothriidae</taxon>
        <taxon>Schistocephalus</taxon>
    </lineage>
</organism>
<dbReference type="InterPro" id="IPR002300">
    <property type="entry name" value="aa-tRNA-synth_Ia"/>
</dbReference>
<dbReference type="GO" id="GO:0032543">
    <property type="term" value="P:mitochondrial translation"/>
    <property type="evidence" value="ECO:0007669"/>
    <property type="project" value="TreeGrafter"/>
</dbReference>
<dbReference type="PANTHER" id="PTHR43740:SF2">
    <property type="entry name" value="LEUCINE--TRNA LIGASE, MITOCHONDRIAL"/>
    <property type="match status" value="1"/>
</dbReference>
<feature type="domain" description="Aminoacyl-tRNA synthetase class Ia" evidence="9">
    <location>
        <begin position="59"/>
        <end position="502"/>
    </location>
</feature>
<proteinExistence type="inferred from homology"/>
<dbReference type="AlphaFoldDB" id="A0A0X3NJV4"/>
<protein>
    <recommendedName>
        <fullName evidence="2">leucine--tRNA ligase</fullName>
        <ecNumber evidence="2">6.1.1.4</ecNumber>
    </recommendedName>
</protein>
<dbReference type="FunFam" id="3.40.50.620:FF:000003">
    <property type="entry name" value="Leucine--tRNA ligase"/>
    <property type="match status" value="1"/>
</dbReference>
<evidence type="ECO:0000256" key="7">
    <source>
        <dbReference type="ARBA" id="ARBA00023146"/>
    </source>
</evidence>
<accession>A0A0X3NJV4</accession>
<evidence type="ECO:0000256" key="6">
    <source>
        <dbReference type="ARBA" id="ARBA00022917"/>
    </source>
</evidence>
<keyword evidence="5 8" id="KW-0067">ATP-binding</keyword>
<keyword evidence="4 8" id="KW-0547">Nucleotide-binding</keyword>
<evidence type="ECO:0000256" key="1">
    <source>
        <dbReference type="ARBA" id="ARBA00005594"/>
    </source>
</evidence>
<evidence type="ECO:0000256" key="4">
    <source>
        <dbReference type="ARBA" id="ARBA00022741"/>
    </source>
</evidence>
<dbReference type="Pfam" id="PF00133">
    <property type="entry name" value="tRNA-synt_1"/>
    <property type="match status" value="1"/>
</dbReference>
<keyword evidence="6 8" id="KW-0648">Protein biosynthesis</keyword>
<evidence type="ECO:0000256" key="3">
    <source>
        <dbReference type="ARBA" id="ARBA00022598"/>
    </source>
</evidence>
<comment type="similarity">
    <text evidence="1 8">Belongs to the class-I aminoacyl-tRNA synthetase family.</text>
</comment>
<gene>
    <name evidence="10" type="primary">SYLM</name>
    <name evidence="10" type="ORF">TR121575</name>
</gene>
<dbReference type="GO" id="GO:0005739">
    <property type="term" value="C:mitochondrion"/>
    <property type="evidence" value="ECO:0007669"/>
    <property type="project" value="TreeGrafter"/>
</dbReference>
<dbReference type="GO" id="GO:0004823">
    <property type="term" value="F:leucine-tRNA ligase activity"/>
    <property type="evidence" value="ECO:0007669"/>
    <property type="project" value="UniProtKB-EC"/>
</dbReference>
<reference evidence="10" key="1">
    <citation type="submission" date="2016-01" db="EMBL/GenBank/DDBJ databases">
        <title>Reference transcriptome for the parasite Schistocephalus solidus: insights into the molecular evolution of parasitism.</title>
        <authorList>
            <person name="Hebert F.O."/>
            <person name="Grambauer S."/>
            <person name="Barber I."/>
            <person name="Landry C.R."/>
            <person name="Aubin-Horth N."/>
        </authorList>
    </citation>
    <scope>NUCLEOTIDE SEQUENCE</scope>
</reference>
<dbReference type="EMBL" id="GEEE01022986">
    <property type="protein sequence ID" value="JAP40239.1"/>
    <property type="molecule type" value="Transcribed_RNA"/>
</dbReference>
<sequence length="549" mass="62782">MLRNIYVLCFLPFSRSAGRKCYRTFETLAGVQRKLDLSVRLLIESKWRDKVQKLLSPNADDSSQKTYVLAMFPYPSGRLHMGHLRVYTVADVLARYYRSRNHTVIFPMGWDAFGLPAENAAIDRSILPSVWTSDNINSMREQLTRDMLLSLDWTRELSTCDPSYYKWTQWLFIKLYKAGLAYRRLAIVNWDPVDQTVLANELVDAEGKSWRSGAVVMKRVMRQWYFRTLAYSKSLVEGLKEIEGNHWREVIQMQRGWLGPVDGVTLEFDLLFDAEDSVDFQGERLAVYTQQPGLAAGEAVSYIAVGSQHILWNPRFRQSIDRRGPNGSRKLVLTNFEPLDSGSPTYTFSRKLAVMSASQCAPWPEKLSIRAKSLLSDRLIPVVYDPSLLSPVAYETIIHLGVPDLDDHHKEVSDFLDLPPPPTRVEMVSTAAEKNATFIRSNVAPQFSGLTVEEANELAIKLLQGRDYRLYACSEHRKDWLVSRQRYWATPIPLIHCSNCGTVPVPESDLPVLLPPLEKAFKRGAVPLRENENWLNTTCPQCYFSHKIK</sequence>
<keyword evidence="7 8" id="KW-0030">Aminoacyl-tRNA synthetase</keyword>
<evidence type="ECO:0000256" key="8">
    <source>
        <dbReference type="RuleBase" id="RU363035"/>
    </source>
</evidence>
<dbReference type="GO" id="GO:0006429">
    <property type="term" value="P:leucyl-tRNA aminoacylation"/>
    <property type="evidence" value="ECO:0007669"/>
    <property type="project" value="InterPro"/>
</dbReference>